<dbReference type="PANTHER" id="PTHR10772:SF58">
    <property type="entry name" value="CO-CHAPERONIN GROES"/>
    <property type="match status" value="1"/>
</dbReference>
<dbReference type="NCBIfam" id="NF001531">
    <property type="entry name" value="PRK00364.2-2"/>
    <property type="match status" value="1"/>
</dbReference>
<dbReference type="FunFam" id="2.30.33.40:FF:000001">
    <property type="entry name" value="10 kDa chaperonin"/>
    <property type="match status" value="1"/>
</dbReference>
<dbReference type="GO" id="GO:0044183">
    <property type="term" value="F:protein folding chaperone"/>
    <property type="evidence" value="ECO:0007669"/>
    <property type="project" value="InterPro"/>
</dbReference>
<dbReference type="PANTHER" id="PTHR10772">
    <property type="entry name" value="10 KDA HEAT SHOCK PROTEIN"/>
    <property type="match status" value="1"/>
</dbReference>
<dbReference type="PROSITE" id="PS00681">
    <property type="entry name" value="CHAPERONINS_CPN10"/>
    <property type="match status" value="1"/>
</dbReference>
<dbReference type="InterPro" id="IPR037124">
    <property type="entry name" value="Chaperonin_GroES_sf"/>
</dbReference>
<evidence type="ECO:0000256" key="4">
    <source>
        <dbReference type="RuleBase" id="RU000535"/>
    </source>
</evidence>
<dbReference type="InterPro" id="IPR020818">
    <property type="entry name" value="Chaperonin_GroES"/>
</dbReference>
<protein>
    <recommendedName>
        <fullName evidence="3">Co-chaperonin GroES</fullName>
    </recommendedName>
    <alternativeName>
        <fullName evidence="3">10 kDa chaperonin</fullName>
    </alternativeName>
    <alternativeName>
        <fullName evidence="3">Chaperonin-10</fullName>
        <shortName evidence="3">Cpn10</shortName>
    </alternativeName>
</protein>
<comment type="function">
    <text evidence="3 4">Together with the chaperonin GroEL, plays an essential role in assisting protein folding. The GroEL-GroES system forms a nano-cage that allows encapsulation of the non-native substrate proteins and provides a physical environment optimized to promote and accelerate protein folding. GroES binds to the apical surface of the GroEL ring, thereby capping the opening of the GroEL channel.</text>
</comment>
<proteinExistence type="inferred from homology"/>
<dbReference type="STRING" id="1123308.GCA_000380085_01760"/>
<dbReference type="Pfam" id="PF00166">
    <property type="entry name" value="Cpn10"/>
    <property type="match status" value="1"/>
</dbReference>
<comment type="subunit">
    <text evidence="3">Heptamer of 7 subunits arranged in a ring. Interacts with the chaperonin GroEL.</text>
</comment>
<evidence type="ECO:0000256" key="3">
    <source>
        <dbReference type="HAMAP-Rule" id="MF_00580"/>
    </source>
</evidence>
<name>A0A239SXB2_9STRE</name>
<dbReference type="GO" id="GO:0005524">
    <property type="term" value="F:ATP binding"/>
    <property type="evidence" value="ECO:0007669"/>
    <property type="project" value="InterPro"/>
</dbReference>
<comment type="subcellular location">
    <subcellularLocation>
        <location evidence="3">Cytoplasm</location>
    </subcellularLocation>
</comment>
<dbReference type="SMART" id="SM00883">
    <property type="entry name" value="Cpn10"/>
    <property type="match status" value="1"/>
</dbReference>
<evidence type="ECO:0000313" key="6">
    <source>
        <dbReference type="Proteomes" id="UP000215185"/>
    </source>
</evidence>
<dbReference type="InterPro" id="IPR011032">
    <property type="entry name" value="GroES-like_sf"/>
</dbReference>
<dbReference type="Proteomes" id="UP000215185">
    <property type="component" value="Chromosome 1"/>
</dbReference>
<dbReference type="Gene3D" id="2.30.33.40">
    <property type="entry name" value="GroES chaperonin"/>
    <property type="match status" value="1"/>
</dbReference>
<dbReference type="GO" id="GO:0051082">
    <property type="term" value="F:unfolded protein binding"/>
    <property type="evidence" value="ECO:0007669"/>
    <property type="project" value="TreeGrafter"/>
</dbReference>
<dbReference type="AlphaFoldDB" id="A0A239SXB2"/>
<dbReference type="CDD" id="cd00320">
    <property type="entry name" value="cpn10"/>
    <property type="match status" value="1"/>
</dbReference>
<dbReference type="eggNOG" id="COG0234">
    <property type="taxonomic scope" value="Bacteria"/>
</dbReference>
<keyword evidence="6" id="KW-1185">Reference proteome</keyword>
<dbReference type="InterPro" id="IPR018369">
    <property type="entry name" value="Chaprnonin_Cpn10_CS"/>
</dbReference>
<sequence length="93" mass="10034">MLKPLNDRVVLKVVEEAEKTVGGFVLASASQEKPQVAEVVAVGPGKFSHGNRIEPAVAVGDRVAFEKFAGNEVKDGDETYLIVREKEILAIID</sequence>
<dbReference type="SUPFAM" id="SSF50129">
    <property type="entry name" value="GroES-like"/>
    <property type="match status" value="1"/>
</dbReference>
<evidence type="ECO:0000313" key="5">
    <source>
        <dbReference type="EMBL" id="SNU89364.1"/>
    </source>
</evidence>
<comment type="similarity">
    <text evidence="1 3 4">Belongs to the GroES chaperonin family.</text>
</comment>
<reference evidence="5 6" key="1">
    <citation type="submission" date="2017-06" db="EMBL/GenBank/DDBJ databases">
        <authorList>
            <consortium name="Pathogen Informatics"/>
        </authorList>
    </citation>
    <scope>NUCLEOTIDE SEQUENCE [LARGE SCALE GENOMIC DNA]</scope>
    <source>
        <strain evidence="5 6">NCTC13788</strain>
    </source>
</reference>
<dbReference type="PRINTS" id="PR00297">
    <property type="entry name" value="CHAPERONIN10"/>
</dbReference>
<dbReference type="GO" id="GO:0005737">
    <property type="term" value="C:cytoplasm"/>
    <property type="evidence" value="ECO:0007669"/>
    <property type="project" value="UniProtKB-SubCell"/>
</dbReference>
<dbReference type="KEGG" id="smen:SAMEA4412692_1458"/>
<evidence type="ECO:0000256" key="2">
    <source>
        <dbReference type="ARBA" id="ARBA00023186"/>
    </source>
</evidence>
<organism evidence="5 6">
    <name type="scientific">Streptococcus merionis</name>
    <dbReference type="NCBI Taxonomy" id="400065"/>
    <lineage>
        <taxon>Bacteria</taxon>
        <taxon>Bacillati</taxon>
        <taxon>Bacillota</taxon>
        <taxon>Bacilli</taxon>
        <taxon>Lactobacillales</taxon>
        <taxon>Streptococcaceae</taxon>
        <taxon>Streptococcus</taxon>
    </lineage>
</organism>
<dbReference type="GO" id="GO:0046872">
    <property type="term" value="F:metal ion binding"/>
    <property type="evidence" value="ECO:0007669"/>
    <property type="project" value="TreeGrafter"/>
</dbReference>
<gene>
    <name evidence="3 5" type="primary">groES</name>
    <name evidence="3" type="synonym">groS</name>
    <name evidence="5" type="ORF">SAMEA4412692_01458</name>
</gene>
<dbReference type="RefSeq" id="WP_018374300.1">
    <property type="nucleotide sequence ID" value="NZ_LT906439.1"/>
</dbReference>
<dbReference type="OrthoDB" id="9806791at2"/>
<evidence type="ECO:0000256" key="1">
    <source>
        <dbReference type="ARBA" id="ARBA00006975"/>
    </source>
</evidence>
<dbReference type="HAMAP" id="MF_00580">
    <property type="entry name" value="CH10"/>
    <property type="match status" value="1"/>
</dbReference>
<accession>A0A239SXB2</accession>
<dbReference type="EMBL" id="LT906439">
    <property type="protein sequence ID" value="SNU89364.1"/>
    <property type="molecule type" value="Genomic_DNA"/>
</dbReference>
<keyword evidence="3" id="KW-0963">Cytoplasm</keyword>
<dbReference type="GO" id="GO:0051087">
    <property type="term" value="F:protein-folding chaperone binding"/>
    <property type="evidence" value="ECO:0007669"/>
    <property type="project" value="TreeGrafter"/>
</dbReference>
<keyword evidence="2 3" id="KW-0143">Chaperone</keyword>